<evidence type="ECO:0000313" key="2">
    <source>
        <dbReference type="Proteomes" id="UP001348265"/>
    </source>
</evidence>
<accession>A0ABU7WLN6</accession>
<dbReference type="InterPro" id="IPR050219">
    <property type="entry name" value="DnaG_primase"/>
</dbReference>
<dbReference type="Proteomes" id="UP001348265">
    <property type="component" value="Unassembled WGS sequence"/>
</dbReference>
<dbReference type="SUPFAM" id="SSF56731">
    <property type="entry name" value="DNA primase core"/>
    <property type="match status" value="1"/>
</dbReference>
<dbReference type="CDD" id="cd01029">
    <property type="entry name" value="TOPRIM_primases"/>
    <property type="match status" value="1"/>
</dbReference>
<dbReference type="Gene3D" id="3.40.1360.10">
    <property type="match status" value="1"/>
</dbReference>
<dbReference type="Pfam" id="PF13155">
    <property type="entry name" value="Toprim_2"/>
    <property type="match status" value="1"/>
</dbReference>
<name>A0ABU7WLN6_9ACTN</name>
<dbReference type="PANTHER" id="PTHR30313:SF2">
    <property type="entry name" value="DNA PRIMASE"/>
    <property type="match status" value="1"/>
</dbReference>
<dbReference type="InterPro" id="IPR034154">
    <property type="entry name" value="TOPRIM_DnaG/twinkle"/>
</dbReference>
<protein>
    <submittedName>
        <fullName evidence="1">Toprim domain-containing protein</fullName>
    </submittedName>
</protein>
<dbReference type="EMBL" id="JAVFKM010000002">
    <property type="protein sequence ID" value="MEF3112440.1"/>
    <property type="molecule type" value="Genomic_DNA"/>
</dbReference>
<reference evidence="1 2" key="1">
    <citation type="submission" date="2023-08" db="EMBL/GenBank/DDBJ databases">
        <authorList>
            <person name="Sharma P."/>
            <person name="Verma V."/>
            <person name="Mohan M.K."/>
            <person name="Dubey A.K."/>
        </authorList>
    </citation>
    <scope>NUCLEOTIDE SEQUENCE [LARGE SCALE GENOMIC DNA]</scope>
    <source>
        <strain evidence="1 2">ADP4</strain>
    </source>
</reference>
<dbReference type="Gene3D" id="3.90.980.10">
    <property type="entry name" value="DNA primase, catalytic core, N-terminal domain"/>
    <property type="match status" value="1"/>
</dbReference>
<gene>
    <name evidence="1" type="ORF">RB636_04390</name>
</gene>
<dbReference type="PANTHER" id="PTHR30313">
    <property type="entry name" value="DNA PRIMASE"/>
    <property type="match status" value="1"/>
</dbReference>
<comment type="caution">
    <text evidence="1">The sequence shown here is derived from an EMBL/GenBank/DDBJ whole genome shotgun (WGS) entry which is preliminary data.</text>
</comment>
<keyword evidence="2" id="KW-1185">Reference proteome</keyword>
<organism evidence="1 2">
    <name type="scientific">Streptomyces chrestomyceticus</name>
    <dbReference type="NCBI Taxonomy" id="68185"/>
    <lineage>
        <taxon>Bacteria</taxon>
        <taxon>Bacillati</taxon>
        <taxon>Actinomycetota</taxon>
        <taxon>Actinomycetes</taxon>
        <taxon>Kitasatosporales</taxon>
        <taxon>Streptomycetaceae</taxon>
        <taxon>Streptomyces</taxon>
    </lineage>
</organism>
<dbReference type="RefSeq" id="WP_331785437.1">
    <property type="nucleotide sequence ID" value="NZ_JAVFKM010000002.1"/>
</dbReference>
<dbReference type="InterPro" id="IPR037068">
    <property type="entry name" value="DNA_primase_core_N_sf"/>
</dbReference>
<proteinExistence type="predicted"/>
<sequence length="222" mass="23979">MNFAPPSKQRIASLTQAATTYHQQLTPDSPAAKYLESRGLTPDSARSFQLGYVADPVSGHERYAGMLALPYINTQGVVAIRYRCISDHPEGLGVGCKELGHTKYIREPGDDAKMYNITTLTRPVRRIAVCEGEIDTQTAAQAGMPAVGVAGAQNWHSLFNRLIRGYQEVVVLADGDAAGLKLADAVMAVNENARVCQMPDGLDVNNYYLRHGAAALVEKAGF</sequence>
<evidence type="ECO:0000313" key="1">
    <source>
        <dbReference type="EMBL" id="MEF3112440.1"/>
    </source>
</evidence>